<dbReference type="Gene3D" id="3.40.50.12660">
    <property type="match status" value="2"/>
</dbReference>
<dbReference type="GO" id="GO:0005737">
    <property type="term" value="C:cytoplasm"/>
    <property type="evidence" value="ECO:0007669"/>
    <property type="project" value="TreeGrafter"/>
</dbReference>
<dbReference type="GO" id="GO:0006508">
    <property type="term" value="P:proteolysis"/>
    <property type="evidence" value="ECO:0007669"/>
    <property type="project" value="InterPro"/>
</dbReference>
<gene>
    <name evidence="3" type="ORF">ACOF00016_LOCUS9248</name>
</gene>
<accession>A0A7S3P8T7</accession>
<dbReference type="Pfam" id="PF00656">
    <property type="entry name" value="Peptidase_C14"/>
    <property type="match status" value="1"/>
</dbReference>
<evidence type="ECO:0000259" key="2">
    <source>
        <dbReference type="Pfam" id="PF00656"/>
    </source>
</evidence>
<sequence length="325" mass="35430">MSVEEQAEEAIPAVVRMFSGCEDRQTSADVSNVGSFQLPDPAGRAGGALTSALLNTTYADHANTGADLTFKETLITAREKLREMGFEQVPQLSCSRATDLDQPFSIIPPDFEGTRRAVMIGINYVGHDPGELSGCHNDVFNMAEYIKDCHGFTDDDIVYLLDDGEHTPPTAANIIEAFQTLASQAQPGDACFLHYSGHGCSIPDQDGDEDDGKDEALCPVDYAENGILRDDHVLQMLVAPMPRGVTLTCIMDCCHSGTILDLPFLFLADGSQEEMEADPDFEFGPFLTMVSSFAAAGLEGLKQLHAEGKARRKKRRQWLKSRLGF</sequence>
<comment type="similarity">
    <text evidence="1">Belongs to the peptidase C14B family.</text>
</comment>
<dbReference type="EMBL" id="HBIM01011130">
    <property type="protein sequence ID" value="CAE0411966.1"/>
    <property type="molecule type" value="Transcribed_RNA"/>
</dbReference>
<organism evidence="3">
    <name type="scientific">Amphora coffeiformis</name>
    <dbReference type="NCBI Taxonomy" id="265554"/>
    <lineage>
        <taxon>Eukaryota</taxon>
        <taxon>Sar</taxon>
        <taxon>Stramenopiles</taxon>
        <taxon>Ochrophyta</taxon>
        <taxon>Bacillariophyta</taxon>
        <taxon>Bacillariophyceae</taxon>
        <taxon>Bacillariophycidae</taxon>
        <taxon>Thalassiophysales</taxon>
        <taxon>Catenulaceae</taxon>
        <taxon>Amphora</taxon>
    </lineage>
</organism>
<name>A0A7S3P8T7_9STRA</name>
<evidence type="ECO:0000313" key="3">
    <source>
        <dbReference type="EMBL" id="CAE0411966.1"/>
    </source>
</evidence>
<protein>
    <recommendedName>
        <fullName evidence="2">Peptidase C14 caspase domain-containing protein</fullName>
    </recommendedName>
</protein>
<dbReference type="PANTHER" id="PTHR48104:SF30">
    <property type="entry name" value="METACASPASE-1"/>
    <property type="match status" value="1"/>
</dbReference>
<evidence type="ECO:0000256" key="1">
    <source>
        <dbReference type="ARBA" id="ARBA00009005"/>
    </source>
</evidence>
<dbReference type="InterPro" id="IPR050452">
    <property type="entry name" value="Metacaspase"/>
</dbReference>
<dbReference type="PANTHER" id="PTHR48104">
    <property type="entry name" value="METACASPASE-4"/>
    <property type="match status" value="1"/>
</dbReference>
<dbReference type="SUPFAM" id="SSF52129">
    <property type="entry name" value="Caspase-like"/>
    <property type="match status" value="1"/>
</dbReference>
<dbReference type="InterPro" id="IPR011600">
    <property type="entry name" value="Pept_C14_caspase"/>
</dbReference>
<dbReference type="AlphaFoldDB" id="A0A7S3P8T7"/>
<dbReference type="InterPro" id="IPR029030">
    <property type="entry name" value="Caspase-like_dom_sf"/>
</dbReference>
<feature type="domain" description="Peptidase C14 caspase" evidence="2">
    <location>
        <begin position="115"/>
        <end position="265"/>
    </location>
</feature>
<proteinExistence type="inferred from homology"/>
<reference evidence="3" key="1">
    <citation type="submission" date="2021-01" db="EMBL/GenBank/DDBJ databases">
        <authorList>
            <person name="Corre E."/>
            <person name="Pelletier E."/>
            <person name="Niang G."/>
            <person name="Scheremetjew M."/>
            <person name="Finn R."/>
            <person name="Kale V."/>
            <person name="Holt S."/>
            <person name="Cochrane G."/>
            <person name="Meng A."/>
            <person name="Brown T."/>
            <person name="Cohen L."/>
        </authorList>
    </citation>
    <scope>NUCLEOTIDE SEQUENCE</scope>
    <source>
        <strain evidence="3">CCMP127</strain>
    </source>
</reference>
<dbReference type="GO" id="GO:0004197">
    <property type="term" value="F:cysteine-type endopeptidase activity"/>
    <property type="evidence" value="ECO:0007669"/>
    <property type="project" value="InterPro"/>
</dbReference>